<reference evidence="1" key="2">
    <citation type="submission" date="2021-04" db="EMBL/GenBank/DDBJ databases">
        <authorList>
            <person name="Gilroy R."/>
        </authorList>
    </citation>
    <scope>NUCLEOTIDE SEQUENCE</scope>
    <source>
        <strain evidence="1">USAMLcec2-132</strain>
    </source>
</reference>
<sequence length="246" mass="27901">MKITVNDLSFQFPFYEEADFWAALKQFLQICRELESGRCHNVEGITRVELDKTFPLYPGGSLHRAIQRISDNNEKKYFLSLLVNRGFRPSAVEAVFLYKGKSSPVCAAARENALVSLESEAGFQKALVEGELSGQMVALRNISCRNHILLYQGILGLRIYIPNDKKHKKDRQNPYGKGKVASPMDLDGEAAQELLDRAIRIKGRLYARKGKYNYAFQNTGGCIYHGYIADDLGDDILSELNRKKWD</sequence>
<proteinExistence type="predicted"/>
<dbReference type="EMBL" id="DWWS01000054">
    <property type="protein sequence ID" value="HJC25079.1"/>
    <property type="molecule type" value="Genomic_DNA"/>
</dbReference>
<dbReference type="AlphaFoldDB" id="A0A9D2SQJ8"/>
<organism evidence="1 2">
    <name type="scientific">Candidatus Eisenbergiella merdavium</name>
    <dbReference type="NCBI Taxonomy" id="2838551"/>
    <lineage>
        <taxon>Bacteria</taxon>
        <taxon>Bacillati</taxon>
        <taxon>Bacillota</taxon>
        <taxon>Clostridia</taxon>
        <taxon>Lachnospirales</taxon>
        <taxon>Lachnospiraceae</taxon>
        <taxon>Eisenbergiella</taxon>
    </lineage>
</organism>
<gene>
    <name evidence="1" type="ORF">H9761_15500</name>
</gene>
<accession>A0A9D2SQJ8</accession>
<evidence type="ECO:0000313" key="1">
    <source>
        <dbReference type="EMBL" id="HJC25079.1"/>
    </source>
</evidence>
<reference evidence="1" key="1">
    <citation type="journal article" date="2021" name="PeerJ">
        <title>Extensive microbial diversity within the chicken gut microbiome revealed by metagenomics and culture.</title>
        <authorList>
            <person name="Gilroy R."/>
            <person name="Ravi A."/>
            <person name="Getino M."/>
            <person name="Pursley I."/>
            <person name="Horton D.L."/>
            <person name="Alikhan N.F."/>
            <person name="Baker D."/>
            <person name="Gharbi K."/>
            <person name="Hall N."/>
            <person name="Watson M."/>
            <person name="Adriaenssens E.M."/>
            <person name="Foster-Nyarko E."/>
            <person name="Jarju S."/>
            <person name="Secka A."/>
            <person name="Antonio M."/>
            <person name="Oren A."/>
            <person name="Chaudhuri R.R."/>
            <person name="La Ragione R."/>
            <person name="Hildebrand F."/>
            <person name="Pallen M.J."/>
        </authorList>
    </citation>
    <scope>NUCLEOTIDE SEQUENCE</scope>
    <source>
        <strain evidence="1">USAMLcec2-132</strain>
    </source>
</reference>
<name>A0A9D2SQJ8_9FIRM</name>
<dbReference type="Proteomes" id="UP000823891">
    <property type="component" value="Unassembled WGS sequence"/>
</dbReference>
<protein>
    <submittedName>
        <fullName evidence="1">Uncharacterized protein</fullName>
    </submittedName>
</protein>
<comment type="caution">
    <text evidence="1">The sequence shown here is derived from an EMBL/GenBank/DDBJ whole genome shotgun (WGS) entry which is preliminary data.</text>
</comment>
<evidence type="ECO:0000313" key="2">
    <source>
        <dbReference type="Proteomes" id="UP000823891"/>
    </source>
</evidence>